<dbReference type="SUPFAM" id="SSF46689">
    <property type="entry name" value="Homeodomain-like"/>
    <property type="match status" value="2"/>
</dbReference>
<dbReference type="CDD" id="cd02208">
    <property type="entry name" value="cupin_RmlC-like"/>
    <property type="match status" value="1"/>
</dbReference>
<evidence type="ECO:0000259" key="4">
    <source>
        <dbReference type="PROSITE" id="PS01124"/>
    </source>
</evidence>
<dbReference type="Pfam" id="PF12833">
    <property type="entry name" value="HTH_18"/>
    <property type="match status" value="1"/>
</dbReference>
<keyword evidence="2" id="KW-0238">DNA-binding</keyword>
<dbReference type="Gene3D" id="2.60.120.10">
    <property type="entry name" value="Jelly Rolls"/>
    <property type="match status" value="1"/>
</dbReference>
<protein>
    <submittedName>
        <fullName evidence="5">AraC family transcriptional regulator</fullName>
    </submittedName>
</protein>
<comment type="caution">
    <text evidence="5">The sequence shown here is derived from an EMBL/GenBank/DDBJ whole genome shotgun (WGS) entry which is preliminary data.</text>
</comment>
<dbReference type="RefSeq" id="WP_331847560.1">
    <property type="nucleotide sequence ID" value="NZ_JAZHPZ010000007.1"/>
</dbReference>
<accession>A0ABU7VUA9</accession>
<dbReference type="EMBL" id="JAZHPZ010000007">
    <property type="protein sequence ID" value="MEF2967345.1"/>
    <property type="molecule type" value="Genomic_DNA"/>
</dbReference>
<evidence type="ECO:0000256" key="2">
    <source>
        <dbReference type="ARBA" id="ARBA00023125"/>
    </source>
</evidence>
<proteinExistence type="predicted"/>
<keyword evidence="1" id="KW-0805">Transcription regulation</keyword>
<dbReference type="InterPro" id="IPR014710">
    <property type="entry name" value="RmlC-like_jellyroll"/>
</dbReference>
<keyword evidence="6" id="KW-1185">Reference proteome</keyword>
<dbReference type="InterPro" id="IPR009057">
    <property type="entry name" value="Homeodomain-like_sf"/>
</dbReference>
<dbReference type="PROSITE" id="PS00041">
    <property type="entry name" value="HTH_ARAC_FAMILY_1"/>
    <property type="match status" value="1"/>
</dbReference>
<dbReference type="InterPro" id="IPR037923">
    <property type="entry name" value="HTH-like"/>
</dbReference>
<keyword evidence="3" id="KW-0804">Transcription</keyword>
<evidence type="ECO:0000313" key="6">
    <source>
        <dbReference type="Proteomes" id="UP001306950"/>
    </source>
</evidence>
<dbReference type="InterPro" id="IPR018062">
    <property type="entry name" value="HTH_AraC-typ_CS"/>
</dbReference>
<dbReference type="Gene3D" id="1.10.10.60">
    <property type="entry name" value="Homeodomain-like"/>
    <property type="match status" value="2"/>
</dbReference>
<name>A0ABU7VUA9_9BACL</name>
<dbReference type="InterPro" id="IPR018060">
    <property type="entry name" value="HTH_AraC"/>
</dbReference>
<dbReference type="PANTHER" id="PTHR43280:SF2">
    <property type="entry name" value="HTH-TYPE TRANSCRIPTIONAL REGULATOR EXSA"/>
    <property type="match status" value="1"/>
</dbReference>
<dbReference type="Proteomes" id="UP001306950">
    <property type="component" value="Unassembled WGS sequence"/>
</dbReference>
<evidence type="ECO:0000313" key="5">
    <source>
        <dbReference type="EMBL" id="MEF2967345.1"/>
    </source>
</evidence>
<dbReference type="SMART" id="SM00342">
    <property type="entry name" value="HTH_ARAC"/>
    <property type="match status" value="1"/>
</dbReference>
<dbReference type="PROSITE" id="PS01124">
    <property type="entry name" value="HTH_ARAC_FAMILY_2"/>
    <property type="match status" value="1"/>
</dbReference>
<dbReference type="PANTHER" id="PTHR43280">
    <property type="entry name" value="ARAC-FAMILY TRANSCRIPTIONAL REGULATOR"/>
    <property type="match status" value="1"/>
</dbReference>
<reference evidence="5 6" key="1">
    <citation type="submission" date="2024-02" db="EMBL/GenBank/DDBJ databases">
        <title>A nitrogen-fixing paenibacillus bacterium.</title>
        <authorList>
            <person name="Zhang W.L."/>
            <person name="Chen S.F."/>
        </authorList>
    </citation>
    <scope>NUCLEOTIDE SEQUENCE [LARGE SCALE GENOMIC DNA]</scope>
    <source>
        <strain evidence="5 6">M1</strain>
    </source>
</reference>
<evidence type="ECO:0000256" key="3">
    <source>
        <dbReference type="ARBA" id="ARBA00023163"/>
    </source>
</evidence>
<gene>
    <name evidence="5" type="ORF">V3851_16015</name>
</gene>
<feature type="domain" description="HTH araC/xylS-type" evidence="4">
    <location>
        <begin position="185"/>
        <end position="283"/>
    </location>
</feature>
<evidence type="ECO:0000256" key="1">
    <source>
        <dbReference type="ARBA" id="ARBA00023015"/>
    </source>
</evidence>
<sequence length="290" mass="34064">MIEILDGAKETVSFREHFGIRLYLNKETEDYPVHWHTAAEIIMPLENIYTAVVDDTKYVLDPGDILVIPSGELHQLFAPESGERIIMQFDCSLLYHLNGLDSTFHLLRPCLHITAEQNRELHDLLEPLLLDLMKEYFSKSILREASAYSMLIQFFVILGRNFMNEERRFLHSKNQKQHKYIDKLMEVCNYMNEHCTEDIQVEELAELAGFSKFHFMRLFKQYMGMSYYSYLNQHRIMHAEKLLIDPNLSVMEVAMSSGFGSLPTFNRVFKSYKKCTPSEYKCLHGNHTNR</sequence>
<organism evidence="5 6">
    <name type="scientific">Paenibacillus haidiansis</name>
    <dbReference type="NCBI Taxonomy" id="1574488"/>
    <lineage>
        <taxon>Bacteria</taxon>
        <taxon>Bacillati</taxon>
        <taxon>Bacillota</taxon>
        <taxon>Bacilli</taxon>
        <taxon>Bacillales</taxon>
        <taxon>Paenibacillaceae</taxon>
        <taxon>Paenibacillus</taxon>
    </lineage>
</organism>
<dbReference type="SUPFAM" id="SSF51215">
    <property type="entry name" value="Regulatory protein AraC"/>
    <property type="match status" value="1"/>
</dbReference>